<name>A0A5R8WJM2_9BACT</name>
<reference evidence="1 2" key="1">
    <citation type="submission" date="2019-05" db="EMBL/GenBank/DDBJ databases">
        <title>Hymenobacter edaphi sp. nov., isolated from abandoned arsenic-contaminated farmland soil.</title>
        <authorList>
            <person name="Nie L."/>
        </authorList>
    </citation>
    <scope>NUCLEOTIDE SEQUENCE [LARGE SCALE GENOMIC DNA]</scope>
    <source>
        <strain evidence="1 2">1-3-3-8</strain>
    </source>
</reference>
<gene>
    <name evidence="1" type="ORF">FDY95_22940</name>
</gene>
<sequence length="225" mass="24282">MPYPTPQEILAKAAAKGFRVGAYVHMSTRNADVAAPIREFSSINGQVQAVWMDGACRNLLGELRLSARHRLPYQFPAGYDFLTSPQLVAAAIAQAGGTAVPGTYTAVRVKGYGGEAPDTWATTDPRPEREGAVYLSLQPQPEPEPFAELSPNMELLLAGQTVSVADVAHWLDADPKQASRLFKEMQRLYGPKPTLLDLGLFSGVTEMAPMVGSVTQARKQAQGKK</sequence>
<protein>
    <submittedName>
        <fullName evidence="1">Uncharacterized protein</fullName>
    </submittedName>
</protein>
<keyword evidence="2" id="KW-1185">Reference proteome</keyword>
<comment type="caution">
    <text evidence="1">The sequence shown here is derived from an EMBL/GenBank/DDBJ whole genome shotgun (WGS) entry which is preliminary data.</text>
</comment>
<dbReference type="RefSeq" id="WP_138081500.1">
    <property type="nucleotide sequence ID" value="NZ_VAJM01000016.1"/>
</dbReference>
<accession>A0A5R8WJM2</accession>
<dbReference type="AlphaFoldDB" id="A0A5R8WJM2"/>
<dbReference type="Proteomes" id="UP000305517">
    <property type="component" value="Unassembled WGS sequence"/>
</dbReference>
<organism evidence="1 2">
    <name type="scientific">Hymenobacter jeollabukensis</name>
    <dbReference type="NCBI Taxonomy" id="2025313"/>
    <lineage>
        <taxon>Bacteria</taxon>
        <taxon>Pseudomonadati</taxon>
        <taxon>Bacteroidota</taxon>
        <taxon>Cytophagia</taxon>
        <taxon>Cytophagales</taxon>
        <taxon>Hymenobacteraceae</taxon>
        <taxon>Hymenobacter</taxon>
    </lineage>
</organism>
<dbReference type="EMBL" id="VAJM01000016">
    <property type="protein sequence ID" value="TLM88694.1"/>
    <property type="molecule type" value="Genomic_DNA"/>
</dbReference>
<evidence type="ECO:0000313" key="1">
    <source>
        <dbReference type="EMBL" id="TLM88694.1"/>
    </source>
</evidence>
<proteinExistence type="predicted"/>
<evidence type="ECO:0000313" key="2">
    <source>
        <dbReference type="Proteomes" id="UP000305517"/>
    </source>
</evidence>
<dbReference type="OrthoDB" id="888729at2"/>